<feature type="transmembrane region" description="Helical" evidence="3">
    <location>
        <begin position="180"/>
        <end position="197"/>
    </location>
</feature>
<dbReference type="PANTHER" id="PTHR44145">
    <property type="entry name" value="DNAJ HOMOLOG SUBFAMILY A MEMBER 3, MITOCHONDRIAL"/>
    <property type="match status" value="1"/>
</dbReference>
<dbReference type="PROSITE" id="PS50076">
    <property type="entry name" value="DNAJ_2"/>
    <property type="match status" value="1"/>
</dbReference>
<protein>
    <recommendedName>
        <fullName evidence="4">J domain-containing protein</fullName>
    </recommendedName>
</protein>
<dbReference type="InterPro" id="IPR018253">
    <property type="entry name" value="DnaJ_domain_CS"/>
</dbReference>
<dbReference type="InterPro" id="IPR036869">
    <property type="entry name" value="J_dom_sf"/>
</dbReference>
<evidence type="ECO:0000256" key="1">
    <source>
        <dbReference type="ARBA" id="ARBA00023186"/>
    </source>
</evidence>
<dbReference type="InterPro" id="IPR051938">
    <property type="entry name" value="Apopto_cytoskel_mod"/>
</dbReference>
<feature type="compositionally biased region" description="Basic and acidic residues" evidence="2">
    <location>
        <begin position="266"/>
        <end position="275"/>
    </location>
</feature>
<keyword evidence="3" id="KW-0812">Transmembrane</keyword>
<dbReference type="PRINTS" id="PR00625">
    <property type="entry name" value="JDOMAIN"/>
</dbReference>
<reference evidence="5" key="1">
    <citation type="submission" date="2023-07" db="EMBL/GenBank/DDBJ databases">
        <authorList>
            <consortium name="AG Swart"/>
            <person name="Singh M."/>
            <person name="Singh A."/>
            <person name="Seah K."/>
            <person name="Emmerich C."/>
        </authorList>
    </citation>
    <scope>NUCLEOTIDE SEQUENCE</scope>
    <source>
        <strain evidence="5">DP1</strain>
    </source>
</reference>
<dbReference type="SUPFAM" id="SSF46565">
    <property type="entry name" value="Chaperone J-domain"/>
    <property type="match status" value="1"/>
</dbReference>
<keyword evidence="6" id="KW-1185">Reference proteome</keyword>
<dbReference type="SMART" id="SM00271">
    <property type="entry name" value="DnaJ"/>
    <property type="match status" value="1"/>
</dbReference>
<gene>
    <name evidence="5" type="ORF">ECRASSUSDP1_LOCUS17397</name>
</gene>
<dbReference type="Gene3D" id="1.10.287.110">
    <property type="entry name" value="DnaJ domain"/>
    <property type="match status" value="1"/>
</dbReference>
<proteinExistence type="predicted"/>
<feature type="region of interest" description="Disordered" evidence="2">
    <location>
        <begin position="256"/>
        <end position="275"/>
    </location>
</feature>
<dbReference type="EMBL" id="CAMPGE010017558">
    <property type="protein sequence ID" value="CAI2376028.1"/>
    <property type="molecule type" value="Genomic_DNA"/>
</dbReference>
<evidence type="ECO:0000256" key="3">
    <source>
        <dbReference type="SAM" id="Phobius"/>
    </source>
</evidence>
<dbReference type="PANTHER" id="PTHR44145:SF3">
    <property type="entry name" value="DNAJ HOMOLOG SUBFAMILY A MEMBER 3, MITOCHONDRIAL"/>
    <property type="match status" value="1"/>
</dbReference>
<dbReference type="PROSITE" id="PS00636">
    <property type="entry name" value="DNAJ_1"/>
    <property type="match status" value="1"/>
</dbReference>
<dbReference type="CDD" id="cd06257">
    <property type="entry name" value="DnaJ"/>
    <property type="match status" value="1"/>
</dbReference>
<evidence type="ECO:0000313" key="6">
    <source>
        <dbReference type="Proteomes" id="UP001295684"/>
    </source>
</evidence>
<evidence type="ECO:0000256" key="2">
    <source>
        <dbReference type="SAM" id="MobiDB-lite"/>
    </source>
</evidence>
<accession>A0AAD2D185</accession>
<dbReference type="InterPro" id="IPR001623">
    <property type="entry name" value="DnaJ_domain"/>
</dbReference>
<dbReference type="Pfam" id="PF00226">
    <property type="entry name" value="DnaJ"/>
    <property type="match status" value="1"/>
</dbReference>
<feature type="domain" description="J" evidence="4">
    <location>
        <begin position="28"/>
        <end position="92"/>
    </location>
</feature>
<evidence type="ECO:0000259" key="4">
    <source>
        <dbReference type="PROSITE" id="PS50076"/>
    </source>
</evidence>
<sequence length="275" mass="33084">MSRNLYHKGLYTTPFRTIIFQIKTEKESLYNILEIKPSASQEEVKKAFYALAKKYHPDFNPDENAGDSFKRVQKAYEVLSNPLTRQTYDIEHRFNEDLSNDIKDKVYSQKLGRKNYYVSRDIKDFYYNQWTDYKKPDWYHPYNGYDVRSQYLYRKKQDERMWSLPPYLDIFLEKAEENRIFIYLLLFFLSDMIRIYLNYHKVKRQQLELELLEQSFSLDVLTDDDSEVIDFSDDGNDQNLSMRLALNDYINQRIAANSKEPSTAQEEGKQRTQSD</sequence>
<comment type="caution">
    <text evidence="5">The sequence shown here is derived from an EMBL/GenBank/DDBJ whole genome shotgun (WGS) entry which is preliminary data.</text>
</comment>
<evidence type="ECO:0000313" key="5">
    <source>
        <dbReference type="EMBL" id="CAI2376028.1"/>
    </source>
</evidence>
<name>A0AAD2D185_EUPCR</name>
<keyword evidence="3" id="KW-1133">Transmembrane helix</keyword>
<keyword evidence="3" id="KW-0472">Membrane</keyword>
<keyword evidence="1" id="KW-0143">Chaperone</keyword>
<organism evidence="5 6">
    <name type="scientific">Euplotes crassus</name>
    <dbReference type="NCBI Taxonomy" id="5936"/>
    <lineage>
        <taxon>Eukaryota</taxon>
        <taxon>Sar</taxon>
        <taxon>Alveolata</taxon>
        <taxon>Ciliophora</taxon>
        <taxon>Intramacronucleata</taxon>
        <taxon>Spirotrichea</taxon>
        <taxon>Hypotrichia</taxon>
        <taxon>Euplotida</taxon>
        <taxon>Euplotidae</taxon>
        <taxon>Moneuplotes</taxon>
    </lineage>
</organism>
<dbReference type="Proteomes" id="UP001295684">
    <property type="component" value="Unassembled WGS sequence"/>
</dbReference>
<dbReference type="AlphaFoldDB" id="A0AAD2D185"/>